<gene>
    <name evidence="1" type="ORF">PYW07_009819</name>
</gene>
<dbReference type="EMBL" id="JARGEI010000018">
    <property type="protein sequence ID" value="KAJ8715337.1"/>
    <property type="molecule type" value="Genomic_DNA"/>
</dbReference>
<accession>A0AAD8DPZ1</accession>
<dbReference type="PANTHER" id="PTHR19446">
    <property type="entry name" value="REVERSE TRANSCRIPTASES"/>
    <property type="match status" value="1"/>
</dbReference>
<evidence type="ECO:0000313" key="1">
    <source>
        <dbReference type="EMBL" id="KAJ8715337.1"/>
    </source>
</evidence>
<name>A0AAD8DPZ1_MYTSE</name>
<comment type="caution">
    <text evidence="1">The sequence shown here is derived from an EMBL/GenBank/DDBJ whole genome shotgun (WGS) entry which is preliminary data.</text>
</comment>
<keyword evidence="2" id="KW-1185">Reference proteome</keyword>
<dbReference type="AlphaFoldDB" id="A0AAD8DPZ1"/>
<evidence type="ECO:0000313" key="2">
    <source>
        <dbReference type="Proteomes" id="UP001231518"/>
    </source>
</evidence>
<reference evidence="1" key="1">
    <citation type="submission" date="2023-03" db="EMBL/GenBank/DDBJ databases">
        <title>Chromosome-level genomes of two armyworms, Mythimna separata and Mythimna loreyi, provide insights into the biosynthesis and reception of sex pheromones.</title>
        <authorList>
            <person name="Zhao H."/>
        </authorList>
    </citation>
    <scope>NUCLEOTIDE SEQUENCE</scope>
    <source>
        <strain evidence="1">BeijingLab</strain>
        <tissue evidence="1">Pupa</tissue>
    </source>
</reference>
<sequence length="110" mass="12576">MALKLLKTNKASDELLKAGGKPVLKALKKLFDSVILERKTLQTWSRAVVVLFFKKGDIALLENYWPFSLLSHVHKLFSRVITNRLARRFDDCQPPQKAGILSFIFISISF</sequence>
<proteinExistence type="predicted"/>
<protein>
    <submittedName>
        <fullName evidence="1">Uncharacterized protein</fullName>
    </submittedName>
</protein>
<dbReference type="Proteomes" id="UP001231518">
    <property type="component" value="Chromosome 24"/>
</dbReference>
<organism evidence="1 2">
    <name type="scientific">Mythimna separata</name>
    <name type="common">Oriental armyworm</name>
    <name type="synonym">Pseudaletia separata</name>
    <dbReference type="NCBI Taxonomy" id="271217"/>
    <lineage>
        <taxon>Eukaryota</taxon>
        <taxon>Metazoa</taxon>
        <taxon>Ecdysozoa</taxon>
        <taxon>Arthropoda</taxon>
        <taxon>Hexapoda</taxon>
        <taxon>Insecta</taxon>
        <taxon>Pterygota</taxon>
        <taxon>Neoptera</taxon>
        <taxon>Endopterygota</taxon>
        <taxon>Lepidoptera</taxon>
        <taxon>Glossata</taxon>
        <taxon>Ditrysia</taxon>
        <taxon>Noctuoidea</taxon>
        <taxon>Noctuidae</taxon>
        <taxon>Noctuinae</taxon>
        <taxon>Hadenini</taxon>
        <taxon>Mythimna</taxon>
    </lineage>
</organism>